<organism evidence="3 4">
    <name type="scientific">Micrococcus endophyticus</name>
    <dbReference type="NCBI Taxonomy" id="455343"/>
    <lineage>
        <taxon>Bacteria</taxon>
        <taxon>Bacillati</taxon>
        <taxon>Actinomycetota</taxon>
        <taxon>Actinomycetes</taxon>
        <taxon>Micrococcales</taxon>
        <taxon>Micrococcaceae</taxon>
        <taxon>Micrococcus</taxon>
    </lineage>
</organism>
<evidence type="ECO:0000313" key="4">
    <source>
        <dbReference type="Proteomes" id="UP000567246"/>
    </source>
</evidence>
<reference evidence="3 4" key="1">
    <citation type="submission" date="2020-08" db="EMBL/GenBank/DDBJ databases">
        <title>Sequencing the genomes of 1000 actinobacteria strains.</title>
        <authorList>
            <person name="Klenk H.-P."/>
        </authorList>
    </citation>
    <scope>NUCLEOTIDE SEQUENCE [LARGE SCALE GENOMIC DNA]</scope>
    <source>
        <strain evidence="3 4">DSM 17945</strain>
    </source>
</reference>
<evidence type="ECO:0000256" key="1">
    <source>
        <dbReference type="SAM" id="MobiDB-lite"/>
    </source>
</evidence>
<dbReference type="EMBL" id="JACHMW010000001">
    <property type="protein sequence ID" value="MBB5849727.1"/>
    <property type="molecule type" value="Genomic_DNA"/>
</dbReference>
<feature type="region of interest" description="Disordered" evidence="1">
    <location>
        <begin position="317"/>
        <end position="361"/>
    </location>
</feature>
<proteinExistence type="predicted"/>
<keyword evidence="2" id="KW-0732">Signal</keyword>
<evidence type="ECO:0008006" key="5">
    <source>
        <dbReference type="Google" id="ProtNLM"/>
    </source>
</evidence>
<evidence type="ECO:0000256" key="2">
    <source>
        <dbReference type="SAM" id="SignalP"/>
    </source>
</evidence>
<dbReference type="RefSeq" id="WP_184173381.1">
    <property type="nucleotide sequence ID" value="NZ_BAABAG010000006.1"/>
</dbReference>
<keyword evidence="4" id="KW-1185">Reference proteome</keyword>
<sequence length="392" mass="40869">MSARRTTRPLSTALAAVVLAGGLAATAAAPALAAPAETTDGWQNGHFVGGTFGSTELLPRTGRFYTQHAVKDVRVTVAPFYPSFTDLEEISYDVPGEMGPETDVEFTYDAELETGYVDVLEQRRVLGEEGTTGAVFTLYVDGKATATLVFGEDRDLGDDVPGMFLDARGPQAYEFGGRPTVDHQTHLAAPGSRLVHLSGNSSGDFPGGAPIEDSTMTVAEQPEHGTLVELPRIGDPTHWTPDGANGSFASTVYVADEGFTGTDQAVFTLTDGGTGEQKTLVVTFSIGDPRAADPHLGVQGTGLPFDEARVWEALEAQGEDDASEAPAPESPATPAPDSTDVPEASEPSEPAGEHTVPETVETGSGQAWWLAAVAAAGTGALVAGRRHFGLAR</sequence>
<dbReference type="AlphaFoldDB" id="A0A7W9JKW1"/>
<dbReference type="Proteomes" id="UP000567246">
    <property type="component" value="Unassembled WGS sequence"/>
</dbReference>
<evidence type="ECO:0000313" key="3">
    <source>
        <dbReference type="EMBL" id="MBB5849727.1"/>
    </source>
</evidence>
<feature type="compositionally biased region" description="Low complexity" evidence="1">
    <location>
        <begin position="335"/>
        <end position="350"/>
    </location>
</feature>
<feature type="signal peptide" evidence="2">
    <location>
        <begin position="1"/>
        <end position="33"/>
    </location>
</feature>
<name>A0A7W9JKW1_9MICC</name>
<comment type="caution">
    <text evidence="3">The sequence shown here is derived from an EMBL/GenBank/DDBJ whole genome shotgun (WGS) entry which is preliminary data.</text>
</comment>
<protein>
    <recommendedName>
        <fullName evidence="5">Htaa domain-containing protein</fullName>
    </recommendedName>
</protein>
<accession>A0A7W9JKW1</accession>
<feature type="chain" id="PRO_5031200014" description="Htaa domain-containing protein" evidence="2">
    <location>
        <begin position="34"/>
        <end position="392"/>
    </location>
</feature>
<gene>
    <name evidence="3" type="ORF">HDA33_002291</name>
</gene>